<sequence>MSFPQNLFYILIALLSFFLRPTTYAQGVRGDGNVTTETRATSSFNAIVVTGSVDVYLSQGEKEEVTVEADQNLLEIIRTEVKGNTLHIYETKNIRKADARKVYITFQELNSLIAKGATDVYGRTPIRTESLEVGISGASDVTLEIYTNELICRIDGAADGYLSGEVKAMIARVSGSSDLEAGNLISQTCQVETDGASDAQVHATESLDAKASGSSDIEYRGNPKTLRKEESTAADISSRN</sequence>
<reference evidence="3" key="2">
    <citation type="journal article" date="2024" name="Antonie Van Leeuwenhoek">
        <title>Roseihalotalea indica gen. nov., sp. nov., a halophilic Bacteroidetes from mesopelagic Southwest Indian Ocean with higher carbohydrate metabolic potential.</title>
        <authorList>
            <person name="Chen B."/>
            <person name="Zhang M."/>
            <person name="Lin D."/>
            <person name="Ye J."/>
            <person name="Tang K."/>
        </authorList>
    </citation>
    <scope>NUCLEOTIDE SEQUENCE</scope>
    <source>
        <strain evidence="3">TK19036</strain>
    </source>
</reference>
<feature type="compositionally biased region" description="Basic and acidic residues" evidence="1">
    <location>
        <begin position="217"/>
        <end position="231"/>
    </location>
</feature>
<reference evidence="3" key="1">
    <citation type="journal article" date="2023" name="Comput. Struct. Biotechnol. J.">
        <title>Discovery of a novel marine Bacteroidetes with a rich repertoire of carbohydrate-active enzymes.</title>
        <authorList>
            <person name="Chen B."/>
            <person name="Liu G."/>
            <person name="Chen Q."/>
            <person name="Wang H."/>
            <person name="Liu L."/>
            <person name="Tang K."/>
        </authorList>
    </citation>
    <scope>NUCLEOTIDE SEQUENCE</scope>
    <source>
        <strain evidence="3">TK19036</strain>
    </source>
</reference>
<feature type="domain" description="Putative auto-transporter adhesin head GIN" evidence="2">
    <location>
        <begin position="44"/>
        <end position="223"/>
    </location>
</feature>
<dbReference type="InterPro" id="IPR021255">
    <property type="entry name" value="DUF2807"/>
</dbReference>
<name>A0AA49PZM5_9BACT</name>
<evidence type="ECO:0000259" key="2">
    <source>
        <dbReference type="Pfam" id="PF10988"/>
    </source>
</evidence>
<organism evidence="3">
    <name type="scientific">Roseihalotalea indica</name>
    <dbReference type="NCBI Taxonomy" id="2867963"/>
    <lineage>
        <taxon>Bacteria</taxon>
        <taxon>Pseudomonadati</taxon>
        <taxon>Bacteroidota</taxon>
        <taxon>Cytophagia</taxon>
        <taxon>Cytophagales</taxon>
        <taxon>Catalimonadaceae</taxon>
        <taxon>Roseihalotalea</taxon>
    </lineage>
</organism>
<dbReference type="PANTHER" id="PTHR39200:SF1">
    <property type="entry name" value="AUTO-TRANSPORTER ADHESIN HEAD GIN DOMAIN-CONTAINING PROTEIN-RELATED"/>
    <property type="match status" value="1"/>
</dbReference>
<accession>A0AA49PZM5</accession>
<gene>
    <name evidence="3" type="ORF">K4G66_15430</name>
</gene>
<dbReference type="AlphaFoldDB" id="A0AA49PZM5"/>
<proteinExistence type="predicted"/>
<feature type="region of interest" description="Disordered" evidence="1">
    <location>
        <begin position="205"/>
        <end position="240"/>
    </location>
</feature>
<dbReference type="Pfam" id="PF10988">
    <property type="entry name" value="DUF2807"/>
    <property type="match status" value="1"/>
</dbReference>
<dbReference type="Gene3D" id="2.160.20.120">
    <property type="match status" value="1"/>
</dbReference>
<evidence type="ECO:0000256" key="1">
    <source>
        <dbReference type="SAM" id="MobiDB-lite"/>
    </source>
</evidence>
<protein>
    <submittedName>
        <fullName evidence="3">DUF2807 domain-containing protein</fullName>
    </submittedName>
</protein>
<dbReference type="PANTHER" id="PTHR39200">
    <property type="entry name" value="HYPOTHETICAL EXPORTED PROTEIN"/>
    <property type="match status" value="1"/>
</dbReference>
<evidence type="ECO:0000313" key="3">
    <source>
        <dbReference type="EMBL" id="WKN40085.1"/>
    </source>
</evidence>
<dbReference type="EMBL" id="CP120682">
    <property type="protein sequence ID" value="WKN40085.1"/>
    <property type="molecule type" value="Genomic_DNA"/>
</dbReference>